<gene>
    <name evidence="2" type="ORF">Ami103574_01685</name>
</gene>
<protein>
    <recommendedName>
        <fullName evidence="4">DUF4367 domain-containing protein</fullName>
    </recommendedName>
</protein>
<reference evidence="2 3" key="1">
    <citation type="submission" date="2020-02" db="EMBL/GenBank/DDBJ databases">
        <authorList>
            <person name="Kim Y.B."/>
            <person name="Roh S.W."/>
        </authorList>
    </citation>
    <scope>NUCLEOTIDE SEQUENCE [LARGE SCALE GENOMIC DNA]</scope>
    <source>
        <strain evidence="2 3">DSM 103574</strain>
    </source>
</reference>
<keyword evidence="1" id="KW-0812">Transmembrane</keyword>
<keyword evidence="3" id="KW-1185">Reference proteome</keyword>
<feature type="transmembrane region" description="Helical" evidence="1">
    <location>
        <begin position="61"/>
        <end position="86"/>
    </location>
</feature>
<dbReference type="KEGG" id="abut:Ami103574_01685"/>
<keyword evidence="1" id="KW-1133">Transmembrane helix</keyword>
<proteinExistence type="predicted"/>
<dbReference type="RefSeq" id="WP_163065019.1">
    <property type="nucleotide sequence ID" value="NZ_CP048649.1"/>
</dbReference>
<evidence type="ECO:0000313" key="3">
    <source>
        <dbReference type="Proteomes" id="UP000466848"/>
    </source>
</evidence>
<dbReference type="EMBL" id="CP048649">
    <property type="protein sequence ID" value="QIB68099.1"/>
    <property type="molecule type" value="Genomic_DNA"/>
</dbReference>
<organism evidence="2 3">
    <name type="scientific">Aminipila butyrica</name>
    <dbReference type="NCBI Taxonomy" id="433296"/>
    <lineage>
        <taxon>Bacteria</taxon>
        <taxon>Bacillati</taxon>
        <taxon>Bacillota</taxon>
        <taxon>Clostridia</taxon>
        <taxon>Peptostreptococcales</taxon>
        <taxon>Anaerovoracaceae</taxon>
        <taxon>Aminipila</taxon>
    </lineage>
</organism>
<evidence type="ECO:0008006" key="4">
    <source>
        <dbReference type="Google" id="ProtNLM"/>
    </source>
</evidence>
<name>A0A858BSB3_9FIRM</name>
<accession>A0A858BSB3</accession>
<keyword evidence="1" id="KW-0472">Membrane</keyword>
<evidence type="ECO:0000256" key="1">
    <source>
        <dbReference type="SAM" id="Phobius"/>
    </source>
</evidence>
<evidence type="ECO:0000313" key="2">
    <source>
        <dbReference type="EMBL" id="QIB68099.1"/>
    </source>
</evidence>
<dbReference type="AlphaFoldDB" id="A0A858BSB3"/>
<dbReference type="Proteomes" id="UP000466848">
    <property type="component" value="Chromosome"/>
</dbReference>
<sequence length="271" mass="30805">MEKLDTKRAFDGLIKEALESKAQEAVNPAFLLEKINREIMNREEENQTMNKEKRLRGIKPLAVAMLIVVVTAATSFAATHMGGYLLSSTKDSFEKLPTERQMEKAVGYVPDYLESFSNGFYFKDASVVNTEAFDDAKSKKGEYDGIHFNYTKKNALREQTLSLSADPVNPSLEREEVGKNEEVITIDGLELIYSKVTFKVVPVGYVPTAEEQEKVAKEEMWISEGSDEVEVSELQYVRWIKDEVSYNLMEDGWGLEKEELLKMAEEVINSR</sequence>